<dbReference type="GO" id="GO:0033705">
    <property type="term" value="F:GDP-4-dehydro-6-deoxy-D-mannose reductase activity"/>
    <property type="evidence" value="ECO:0007669"/>
    <property type="project" value="UniProtKB-EC"/>
</dbReference>
<dbReference type="InterPro" id="IPR001509">
    <property type="entry name" value="Epimerase_deHydtase"/>
</dbReference>
<dbReference type="SUPFAM" id="SSF51735">
    <property type="entry name" value="NAD(P)-binding Rossmann-fold domains"/>
    <property type="match status" value="1"/>
</dbReference>
<evidence type="ECO:0000313" key="3">
    <source>
        <dbReference type="EMBL" id="GCA75002.1"/>
    </source>
</evidence>
<dbReference type="PANTHER" id="PTHR43000">
    <property type="entry name" value="DTDP-D-GLUCOSE 4,6-DEHYDRATASE-RELATED"/>
    <property type="match status" value="1"/>
</dbReference>
<comment type="caution">
    <text evidence="3">The sequence shown here is derived from an EMBL/GenBank/DDBJ whole genome shotgun (WGS) entry which is preliminary data.</text>
</comment>
<dbReference type="InterPro" id="IPR036291">
    <property type="entry name" value="NAD(P)-bd_dom_sf"/>
</dbReference>
<dbReference type="Proteomes" id="UP000324917">
    <property type="component" value="Unassembled WGS sequence"/>
</dbReference>
<sequence>MKVLITGASGFVGSHVARLLIAEGCEVHALVRENGEQWRIQDILPSLHLWQSDLVAFETVNAYLQKIKPELCIHLAWYVGSGKQLNSRENLNSFQASLNLFSQLAEVGCKRFVGIGTCFEYDFNLGYFSESSPTKPITLYAATKVALFTILQQLAQSAEVELTWVRLFYQYGPMEDERRLIPSVICSLLRDEVVKTTKGEQVLDFLHVEDIASAIWAVAKSNVSGVVNVGSGQPVTVGQILLELGNLLGKPDLIHLGALPYRPNDPMFICANNELLRKKTDWTPKYNLTTGLKNTIEWYKVHLNLNKIEEIVR</sequence>
<gene>
    <name evidence="3" type="primary">rmd_1</name>
    <name evidence="3" type="ORF">MiTe_01830</name>
</gene>
<evidence type="ECO:0000256" key="1">
    <source>
        <dbReference type="ARBA" id="ARBA00007637"/>
    </source>
</evidence>
<evidence type="ECO:0000259" key="2">
    <source>
        <dbReference type="Pfam" id="PF01370"/>
    </source>
</evidence>
<keyword evidence="3" id="KW-0560">Oxidoreductase</keyword>
<name>A0A5A5RPB3_MICAE</name>
<dbReference type="Gene3D" id="3.40.50.720">
    <property type="entry name" value="NAD(P)-binding Rossmann-like Domain"/>
    <property type="match status" value="1"/>
</dbReference>
<dbReference type="AlphaFoldDB" id="A0A5A5RPB3"/>
<dbReference type="EMBL" id="BHVP01000027">
    <property type="protein sequence ID" value="GCA75002.1"/>
    <property type="molecule type" value="Genomic_DNA"/>
</dbReference>
<dbReference type="Pfam" id="PF01370">
    <property type="entry name" value="Epimerase"/>
    <property type="match status" value="1"/>
</dbReference>
<organism evidence="3 4">
    <name type="scientific">Microcystis aeruginosa NIES-2520</name>
    <dbReference type="NCBI Taxonomy" id="2303982"/>
    <lineage>
        <taxon>Bacteria</taxon>
        <taxon>Bacillati</taxon>
        <taxon>Cyanobacteriota</taxon>
        <taxon>Cyanophyceae</taxon>
        <taxon>Oscillatoriophycideae</taxon>
        <taxon>Chroococcales</taxon>
        <taxon>Microcystaceae</taxon>
        <taxon>Microcystis</taxon>
    </lineage>
</organism>
<proteinExistence type="inferred from homology"/>
<protein>
    <submittedName>
        <fullName evidence="3">GDP-6-deoxy-D-mannose reductase</fullName>
        <ecNumber evidence="3">1.1.1.281</ecNumber>
    </submittedName>
</protein>
<feature type="domain" description="NAD-dependent epimerase/dehydratase" evidence="2">
    <location>
        <begin position="3"/>
        <end position="230"/>
    </location>
</feature>
<reference evidence="3 4" key="1">
    <citation type="submission" date="2018-09" db="EMBL/GenBank/DDBJ databases">
        <title>Evolutionary history of phycoerythrin pigmentation in the water bloom-forming cyanobacterium Microcystis aeruginosa.</title>
        <authorList>
            <person name="Tanabe Y."/>
            <person name="Tanabe Y."/>
            <person name="Yamaguchi H."/>
        </authorList>
    </citation>
    <scope>NUCLEOTIDE SEQUENCE [LARGE SCALE GENOMIC DNA]</scope>
    <source>
        <strain evidence="3 4">NIES-2520</strain>
    </source>
</reference>
<comment type="similarity">
    <text evidence="1">Belongs to the NAD(P)-dependent epimerase/dehydratase family.</text>
</comment>
<dbReference type="RefSeq" id="WP_149986564.1">
    <property type="nucleotide sequence ID" value="NZ_BHVP01000027.1"/>
</dbReference>
<accession>A0A5A5RPB3</accession>
<evidence type="ECO:0000313" key="4">
    <source>
        <dbReference type="Proteomes" id="UP000324917"/>
    </source>
</evidence>
<dbReference type="EC" id="1.1.1.281" evidence="3"/>